<dbReference type="AlphaFoldDB" id="A0A067KMS6"/>
<feature type="compositionally biased region" description="Pro residues" evidence="4">
    <location>
        <begin position="192"/>
        <end position="204"/>
    </location>
</feature>
<keyword evidence="3" id="KW-0804">Transcription</keyword>
<dbReference type="InterPro" id="IPR040356">
    <property type="entry name" value="SPEAR"/>
</dbReference>
<dbReference type="PANTHER" id="PTHR33388">
    <property type="entry name" value="OS01G0212500 PROTEIN"/>
    <property type="match status" value="1"/>
</dbReference>
<evidence type="ECO:0000313" key="5">
    <source>
        <dbReference type="EMBL" id="KDP36273.1"/>
    </source>
</evidence>
<dbReference type="STRING" id="180498.A0A067KMS6"/>
<feature type="compositionally biased region" description="Low complexity" evidence="4">
    <location>
        <begin position="205"/>
        <end position="214"/>
    </location>
</feature>
<evidence type="ECO:0000256" key="4">
    <source>
        <dbReference type="SAM" id="MobiDB-lite"/>
    </source>
</evidence>
<organism evidence="5 6">
    <name type="scientific">Jatropha curcas</name>
    <name type="common">Barbados nut</name>
    <dbReference type="NCBI Taxonomy" id="180498"/>
    <lineage>
        <taxon>Eukaryota</taxon>
        <taxon>Viridiplantae</taxon>
        <taxon>Streptophyta</taxon>
        <taxon>Embryophyta</taxon>
        <taxon>Tracheophyta</taxon>
        <taxon>Spermatophyta</taxon>
        <taxon>Magnoliopsida</taxon>
        <taxon>eudicotyledons</taxon>
        <taxon>Gunneridae</taxon>
        <taxon>Pentapetalae</taxon>
        <taxon>rosids</taxon>
        <taxon>fabids</taxon>
        <taxon>Malpighiales</taxon>
        <taxon>Euphorbiaceae</taxon>
        <taxon>Crotonoideae</taxon>
        <taxon>Jatropheae</taxon>
        <taxon>Jatropha</taxon>
    </lineage>
</organism>
<keyword evidence="6" id="KW-1185">Reference proteome</keyword>
<name>A0A067KMS6_JATCU</name>
<evidence type="ECO:0000256" key="1">
    <source>
        <dbReference type="ARBA" id="ARBA00022491"/>
    </source>
</evidence>
<dbReference type="GO" id="GO:0003700">
    <property type="term" value="F:DNA-binding transcription factor activity"/>
    <property type="evidence" value="ECO:0007669"/>
    <property type="project" value="InterPro"/>
</dbReference>
<feature type="region of interest" description="Disordered" evidence="4">
    <location>
        <begin position="185"/>
        <end position="214"/>
    </location>
</feature>
<proteinExistence type="predicted"/>
<reference evidence="5 6" key="1">
    <citation type="journal article" date="2014" name="PLoS ONE">
        <title>Global Analysis of Gene Expression Profiles in Physic Nut (Jatropha curcas L.) Seedlings Exposed to Salt Stress.</title>
        <authorList>
            <person name="Zhang L."/>
            <person name="Zhang C."/>
            <person name="Wu P."/>
            <person name="Chen Y."/>
            <person name="Li M."/>
            <person name="Jiang H."/>
            <person name="Wu G."/>
        </authorList>
    </citation>
    <scope>NUCLEOTIDE SEQUENCE [LARGE SCALE GENOMIC DNA]</scope>
    <source>
        <strain evidence="6">cv. GZQX0401</strain>
        <tissue evidence="5">Young leaves</tissue>
    </source>
</reference>
<keyword evidence="1" id="KW-0678">Repressor</keyword>
<protein>
    <submittedName>
        <fullName evidence="5">Uncharacterized protein</fullName>
    </submittedName>
</protein>
<evidence type="ECO:0000256" key="3">
    <source>
        <dbReference type="ARBA" id="ARBA00023163"/>
    </source>
</evidence>
<dbReference type="OrthoDB" id="1926221at2759"/>
<gene>
    <name evidence="5" type="ORF">JCGZ_09838</name>
</gene>
<evidence type="ECO:0000256" key="2">
    <source>
        <dbReference type="ARBA" id="ARBA00023015"/>
    </source>
</evidence>
<dbReference type="EMBL" id="KK914446">
    <property type="protein sequence ID" value="KDP36273.1"/>
    <property type="molecule type" value="Genomic_DNA"/>
</dbReference>
<evidence type="ECO:0000313" key="6">
    <source>
        <dbReference type="Proteomes" id="UP000027138"/>
    </source>
</evidence>
<feature type="compositionally biased region" description="Low complexity" evidence="4">
    <location>
        <begin position="11"/>
        <end position="20"/>
    </location>
</feature>
<sequence>MAQEEEAQKCSNSNSGNIGRSSKKQKQKKVPQRGLGVAQLEKIRLEEQQKKDGSVILTSHPQPPISSNSPPNKPNSNHQPLPVIPNYNQTYSSSAIPYPCDISSPNSILRPQSIDIFNSNSLGWQSISVHQGHANIPKIWNSCDYNDLEKESCGVDPRLAFRSGLNLPFESTPIWPLPCLMQRAQYHHQQQPSPPPPPPPPPPSSMVNVSSSTSSSSSSLQNLFMELPSNQIYYGNYTPLWSEEEKMVGRKRRYPFSLDNPPGPSFHCKFPPIIGRSDESISFGNGSTFNFTSVSPNFREGPLCSDSISDRKHTSKKSMKEIGALNGDFLTLAPPSTTWTCPNSKLKHPKSAYLAFHNCESCDFDSLPYQGGIEDPTFQSGPSVPNQLQPYYSFLPPAVMQTGEATKNISNCNGSEVGETIDLNLKL</sequence>
<dbReference type="PANTHER" id="PTHR33388:SF1">
    <property type="entry name" value="PROTEIN SPEAR2"/>
    <property type="match status" value="1"/>
</dbReference>
<feature type="compositionally biased region" description="Basic residues" evidence="4">
    <location>
        <begin position="21"/>
        <end position="31"/>
    </location>
</feature>
<keyword evidence="2" id="KW-0805">Transcription regulation</keyword>
<feature type="region of interest" description="Disordered" evidence="4">
    <location>
        <begin position="1"/>
        <end position="86"/>
    </location>
</feature>
<feature type="compositionally biased region" description="Basic and acidic residues" evidence="4">
    <location>
        <begin position="41"/>
        <end position="53"/>
    </location>
</feature>
<dbReference type="Proteomes" id="UP000027138">
    <property type="component" value="Unassembled WGS sequence"/>
</dbReference>
<feature type="compositionally biased region" description="Low complexity" evidence="4">
    <location>
        <begin position="65"/>
        <end position="80"/>
    </location>
</feature>
<accession>A0A067KMS6</accession>